<proteinExistence type="predicted"/>
<dbReference type="SUPFAM" id="SSF46955">
    <property type="entry name" value="Putative DNA-binding domain"/>
    <property type="match status" value="1"/>
</dbReference>
<feature type="domain" description="Helix-turn-helix" evidence="1">
    <location>
        <begin position="7"/>
        <end position="57"/>
    </location>
</feature>
<dbReference type="InterPro" id="IPR041657">
    <property type="entry name" value="HTH_17"/>
</dbReference>
<dbReference type="InterPro" id="IPR009061">
    <property type="entry name" value="DNA-bd_dom_put_sf"/>
</dbReference>
<reference evidence="2 3" key="1">
    <citation type="journal article" date="2014" name="J Genomics">
        <title>Draft Genome Sequence of the Extremely Halophilic Phototrophic Purple Sulfur Bacterium Halorhodospira halochloris.</title>
        <authorList>
            <person name="Singh K.S."/>
            <person name="Kirksey J."/>
            <person name="Hoff W.D."/>
            <person name="Deole R."/>
        </authorList>
    </citation>
    <scope>NUCLEOTIDE SEQUENCE [LARGE SCALE GENOMIC DNA]</scope>
    <source>
        <strain evidence="2 3">A</strain>
    </source>
</reference>
<keyword evidence="3" id="KW-1185">Reference proteome</keyword>
<dbReference type="KEGG" id="hhc:M911_13840"/>
<sequence>MKAQTPVLNPKEAATYVRSTERTLACWRSLGRGPKFVKVGRFVRYRVTDLDDWLEEHTRQCVTGG</sequence>
<reference evidence="3" key="2">
    <citation type="submission" date="2014-02" db="EMBL/GenBank/DDBJ databases">
        <title>Draft Genome Sequence of extremely halophilic bacteria Halorhodospira halochloris.</title>
        <authorList>
            <person name="Singh K.S."/>
        </authorList>
    </citation>
    <scope>NUCLEOTIDE SEQUENCE [LARGE SCALE GENOMIC DNA]</scope>
    <source>
        <strain evidence="3">A</strain>
    </source>
</reference>
<evidence type="ECO:0000259" key="1">
    <source>
        <dbReference type="Pfam" id="PF12728"/>
    </source>
</evidence>
<dbReference type="HOGENOM" id="CLU_140176_9_5_6"/>
<dbReference type="RefSeq" id="WP_025282576.1">
    <property type="nucleotide sequence ID" value="NZ_CP007268.1"/>
</dbReference>
<evidence type="ECO:0000313" key="3">
    <source>
        <dbReference type="Proteomes" id="UP000019442"/>
    </source>
</evidence>
<dbReference type="Pfam" id="PF12728">
    <property type="entry name" value="HTH_17"/>
    <property type="match status" value="1"/>
</dbReference>
<dbReference type="EMBL" id="CP007268">
    <property type="protein sequence ID" value="AHK80055.1"/>
    <property type="molecule type" value="Genomic_DNA"/>
</dbReference>
<accession>W8L892</accession>
<dbReference type="AlphaFoldDB" id="W8L892"/>
<protein>
    <recommendedName>
        <fullName evidence="1">Helix-turn-helix domain-containing protein</fullName>
    </recommendedName>
</protein>
<gene>
    <name evidence="2" type="ORF">M911_13840</name>
</gene>
<name>W8L892_9GAMM</name>
<dbReference type="Proteomes" id="UP000019442">
    <property type="component" value="Chromosome"/>
</dbReference>
<evidence type="ECO:0000313" key="2">
    <source>
        <dbReference type="EMBL" id="AHK80055.1"/>
    </source>
</evidence>
<organism evidence="2 3">
    <name type="scientific">Ectothiorhodospira haloalkaliphila</name>
    <dbReference type="NCBI Taxonomy" id="421628"/>
    <lineage>
        <taxon>Bacteria</taxon>
        <taxon>Pseudomonadati</taxon>
        <taxon>Pseudomonadota</taxon>
        <taxon>Gammaproteobacteria</taxon>
        <taxon>Chromatiales</taxon>
        <taxon>Ectothiorhodospiraceae</taxon>
        <taxon>Ectothiorhodospira</taxon>
    </lineage>
</organism>